<dbReference type="AlphaFoldDB" id="A0A9D6Z2Z4"/>
<dbReference type="SUPFAM" id="SSF53383">
    <property type="entry name" value="PLP-dependent transferases"/>
    <property type="match status" value="1"/>
</dbReference>
<dbReference type="Gene3D" id="3.90.1150.10">
    <property type="entry name" value="Aspartate Aminotransferase, domain 1"/>
    <property type="match status" value="1"/>
</dbReference>
<dbReference type="InterPro" id="IPR004839">
    <property type="entry name" value="Aminotransferase_I/II_large"/>
</dbReference>
<comment type="cofactor">
    <cofactor evidence="1 6">
        <name>pyridoxal 5'-phosphate</name>
        <dbReference type="ChEBI" id="CHEBI:597326"/>
    </cofactor>
</comment>
<name>A0A9D6Z2Z4_9BACT</name>
<gene>
    <name evidence="8" type="ORF">HY912_07525</name>
</gene>
<organism evidence="8 9">
    <name type="scientific">Desulfomonile tiedjei</name>
    <dbReference type="NCBI Taxonomy" id="2358"/>
    <lineage>
        <taxon>Bacteria</taxon>
        <taxon>Pseudomonadati</taxon>
        <taxon>Thermodesulfobacteriota</taxon>
        <taxon>Desulfomonilia</taxon>
        <taxon>Desulfomonilales</taxon>
        <taxon>Desulfomonilaceae</taxon>
        <taxon>Desulfomonile</taxon>
    </lineage>
</organism>
<dbReference type="EMBL" id="JACRDE010000206">
    <property type="protein sequence ID" value="MBI5249329.1"/>
    <property type="molecule type" value="Genomic_DNA"/>
</dbReference>
<dbReference type="InterPro" id="IPR050596">
    <property type="entry name" value="AspAT/PAT-like"/>
</dbReference>
<proteinExistence type="inferred from homology"/>
<dbReference type="GO" id="GO:0006520">
    <property type="term" value="P:amino acid metabolic process"/>
    <property type="evidence" value="ECO:0007669"/>
    <property type="project" value="InterPro"/>
</dbReference>
<comment type="similarity">
    <text evidence="2 6">Belongs to the class-I pyridoxal-phosphate-dependent aminotransferase family.</text>
</comment>
<keyword evidence="5" id="KW-0663">Pyridoxal phosphate</keyword>
<evidence type="ECO:0000259" key="7">
    <source>
        <dbReference type="Pfam" id="PF00155"/>
    </source>
</evidence>
<evidence type="ECO:0000256" key="4">
    <source>
        <dbReference type="ARBA" id="ARBA00022679"/>
    </source>
</evidence>
<dbReference type="InterPro" id="IPR015422">
    <property type="entry name" value="PyrdxlP-dep_Trfase_small"/>
</dbReference>
<keyword evidence="3 6" id="KW-0032">Aminotransferase</keyword>
<dbReference type="InterPro" id="IPR015424">
    <property type="entry name" value="PyrdxlP-dep_Trfase"/>
</dbReference>
<dbReference type="PANTHER" id="PTHR46383">
    <property type="entry name" value="ASPARTATE AMINOTRANSFERASE"/>
    <property type="match status" value="1"/>
</dbReference>
<evidence type="ECO:0000313" key="8">
    <source>
        <dbReference type="EMBL" id="MBI5249329.1"/>
    </source>
</evidence>
<evidence type="ECO:0000256" key="3">
    <source>
        <dbReference type="ARBA" id="ARBA00022576"/>
    </source>
</evidence>
<dbReference type="GO" id="GO:0030170">
    <property type="term" value="F:pyridoxal phosphate binding"/>
    <property type="evidence" value="ECO:0007669"/>
    <property type="project" value="InterPro"/>
</dbReference>
<sequence length="352" mass="39170">FDTPPNIVEAGIAALRAGKTHYTPSTGIPELRRAVADHYNSTYGVEVEPKDIVITSGSSPAILLVLAALLDPGSEIIVSDPHYACYPNFIRFLGGVPVFVPAEPDEGFQMNPDHVEKAITKRTRAILINSPSNPCGTVMEPDRMKCLAELKVPIISDEIYHGLVYEGREHSILEFTKNAFVLNGFSKLHAMTGWRLGYLITLPEYLRPIQKMSQNFFISPADFVQWAGVEAITNSSDATTKMKEIFNQRRLAMIPRLKRMGFEIKVDPTAAFYVLADARRFSLDSYKFAFEILEDAGVGVAPGIDFGNNAEGFIRFSYTNSLENINTGLDRIELYLKQRFGVPHDDRFPATG</sequence>
<reference evidence="8" key="1">
    <citation type="submission" date="2020-07" db="EMBL/GenBank/DDBJ databases">
        <title>Huge and variable diversity of episymbiotic CPR bacteria and DPANN archaea in groundwater ecosystems.</title>
        <authorList>
            <person name="He C.Y."/>
            <person name="Keren R."/>
            <person name="Whittaker M."/>
            <person name="Farag I.F."/>
            <person name="Doudna J."/>
            <person name="Cate J.H.D."/>
            <person name="Banfield J.F."/>
        </authorList>
    </citation>
    <scope>NUCLEOTIDE SEQUENCE</scope>
    <source>
        <strain evidence="8">NC_groundwater_1664_Pr3_B-0.1um_52_9</strain>
    </source>
</reference>
<dbReference type="InterPro" id="IPR015421">
    <property type="entry name" value="PyrdxlP-dep_Trfase_major"/>
</dbReference>
<feature type="non-terminal residue" evidence="8">
    <location>
        <position position="1"/>
    </location>
</feature>
<accession>A0A9D6Z2Z4</accession>
<dbReference type="Pfam" id="PF00155">
    <property type="entry name" value="Aminotran_1_2"/>
    <property type="match status" value="1"/>
</dbReference>
<comment type="caution">
    <text evidence="8">The sequence shown here is derived from an EMBL/GenBank/DDBJ whole genome shotgun (WGS) entry which is preliminary data.</text>
</comment>
<feature type="domain" description="Aminotransferase class I/classII large" evidence="7">
    <location>
        <begin position="2"/>
        <end position="332"/>
    </location>
</feature>
<keyword evidence="4 6" id="KW-0808">Transferase</keyword>
<evidence type="ECO:0000256" key="1">
    <source>
        <dbReference type="ARBA" id="ARBA00001933"/>
    </source>
</evidence>
<dbReference type="PANTHER" id="PTHR46383:SF2">
    <property type="entry name" value="AMINOTRANSFERASE"/>
    <property type="match status" value="1"/>
</dbReference>
<dbReference type="GO" id="GO:0008483">
    <property type="term" value="F:transaminase activity"/>
    <property type="evidence" value="ECO:0007669"/>
    <property type="project" value="UniProtKB-KW"/>
</dbReference>
<dbReference type="Proteomes" id="UP000807825">
    <property type="component" value="Unassembled WGS sequence"/>
</dbReference>
<evidence type="ECO:0000256" key="2">
    <source>
        <dbReference type="ARBA" id="ARBA00007441"/>
    </source>
</evidence>
<dbReference type="Gene3D" id="3.40.640.10">
    <property type="entry name" value="Type I PLP-dependent aspartate aminotransferase-like (Major domain)"/>
    <property type="match status" value="1"/>
</dbReference>
<evidence type="ECO:0000256" key="5">
    <source>
        <dbReference type="ARBA" id="ARBA00022898"/>
    </source>
</evidence>
<evidence type="ECO:0000313" key="9">
    <source>
        <dbReference type="Proteomes" id="UP000807825"/>
    </source>
</evidence>
<dbReference type="InterPro" id="IPR004838">
    <property type="entry name" value="NHTrfase_class1_PyrdxlP-BS"/>
</dbReference>
<evidence type="ECO:0000256" key="6">
    <source>
        <dbReference type="RuleBase" id="RU000481"/>
    </source>
</evidence>
<dbReference type="EC" id="2.6.1.-" evidence="6"/>
<dbReference type="CDD" id="cd00609">
    <property type="entry name" value="AAT_like"/>
    <property type="match status" value="1"/>
</dbReference>
<dbReference type="PROSITE" id="PS00105">
    <property type="entry name" value="AA_TRANSFER_CLASS_1"/>
    <property type="match status" value="1"/>
</dbReference>
<protein>
    <recommendedName>
        <fullName evidence="6">Aminotransferase</fullName>
        <ecNumber evidence="6">2.6.1.-</ecNumber>
    </recommendedName>
</protein>